<dbReference type="PROSITE" id="PS50887">
    <property type="entry name" value="GGDEF"/>
    <property type="match status" value="1"/>
</dbReference>
<dbReference type="PANTHER" id="PTHR45138">
    <property type="entry name" value="REGULATORY COMPONENTS OF SENSORY TRANSDUCTION SYSTEM"/>
    <property type="match status" value="1"/>
</dbReference>
<dbReference type="Gene3D" id="3.30.70.270">
    <property type="match status" value="1"/>
</dbReference>
<dbReference type="NCBIfam" id="TIGR00254">
    <property type="entry name" value="GGDEF"/>
    <property type="match status" value="1"/>
</dbReference>
<comment type="caution">
    <text evidence="4">The sequence shown here is derived from an EMBL/GenBank/DDBJ whole genome shotgun (WGS) entry which is preliminary data.</text>
</comment>
<evidence type="ECO:0000313" key="5">
    <source>
        <dbReference type="Proteomes" id="UP000029223"/>
    </source>
</evidence>
<accession>A0ABQ0JJN8</accession>
<comment type="catalytic activity">
    <reaction evidence="2">
        <text>2 GTP = 3',3'-c-di-GMP + 2 diphosphate</text>
        <dbReference type="Rhea" id="RHEA:24898"/>
        <dbReference type="ChEBI" id="CHEBI:33019"/>
        <dbReference type="ChEBI" id="CHEBI:37565"/>
        <dbReference type="ChEBI" id="CHEBI:58805"/>
        <dbReference type="EC" id="2.7.7.65"/>
    </reaction>
</comment>
<evidence type="ECO:0000313" key="4">
    <source>
        <dbReference type="EMBL" id="GAL28973.1"/>
    </source>
</evidence>
<dbReference type="InterPro" id="IPR029787">
    <property type="entry name" value="Nucleotide_cyclase"/>
</dbReference>
<dbReference type="CDD" id="cd01949">
    <property type="entry name" value="GGDEF"/>
    <property type="match status" value="1"/>
</dbReference>
<feature type="domain" description="GGDEF" evidence="3">
    <location>
        <begin position="9"/>
        <end position="146"/>
    </location>
</feature>
<gene>
    <name evidence="4" type="ORF">JCM19239_1708</name>
</gene>
<dbReference type="InterPro" id="IPR050469">
    <property type="entry name" value="Diguanylate_Cyclase"/>
</dbReference>
<dbReference type="InterPro" id="IPR000160">
    <property type="entry name" value="GGDEF_dom"/>
</dbReference>
<evidence type="ECO:0000256" key="2">
    <source>
        <dbReference type="ARBA" id="ARBA00034247"/>
    </source>
</evidence>
<dbReference type="EC" id="2.7.7.65" evidence="1"/>
<dbReference type="PANTHER" id="PTHR45138:SF9">
    <property type="entry name" value="DIGUANYLATE CYCLASE DGCM-RELATED"/>
    <property type="match status" value="1"/>
</dbReference>
<sequence>MKIAVEESKPLGMLLIDIDDFKQINDKYGHQVGDQVLRVLARELTTLVKRDSDVCARIGGDEFVVIIDGASMDIAISMGKRLLEKIQSLNTVAMSPSNVCNFTVSIGVNSVLPTEGNSFSKFMNSTDRVLYAAKESGKNTMVVNSMYP</sequence>
<dbReference type="SMART" id="SM00267">
    <property type="entry name" value="GGDEF"/>
    <property type="match status" value="1"/>
</dbReference>
<protein>
    <recommendedName>
        <fullName evidence="1">diguanylate cyclase</fullName>
        <ecNumber evidence="1">2.7.7.65</ecNumber>
    </recommendedName>
</protein>
<evidence type="ECO:0000256" key="1">
    <source>
        <dbReference type="ARBA" id="ARBA00012528"/>
    </source>
</evidence>
<reference evidence="5" key="2">
    <citation type="submission" date="2014-09" db="EMBL/GenBank/DDBJ databases">
        <authorList>
            <consortium name="NBRP consortium"/>
            <person name="Sawabe T."/>
            <person name="Meirelles P."/>
            <person name="Nakanishi M."/>
            <person name="Sayaka M."/>
            <person name="Hattori M."/>
            <person name="Ohkuma M."/>
        </authorList>
    </citation>
    <scope>NUCLEOTIDE SEQUENCE [LARGE SCALE GENOMIC DNA]</scope>
    <source>
        <strain evidence="5">JCM 19239</strain>
    </source>
</reference>
<organism evidence="4 5">
    <name type="scientific">Vibrio variabilis</name>
    <dbReference type="NCBI Taxonomy" id="990271"/>
    <lineage>
        <taxon>Bacteria</taxon>
        <taxon>Pseudomonadati</taxon>
        <taxon>Pseudomonadota</taxon>
        <taxon>Gammaproteobacteria</taxon>
        <taxon>Vibrionales</taxon>
        <taxon>Vibrionaceae</taxon>
        <taxon>Vibrio</taxon>
    </lineage>
</organism>
<dbReference type="Proteomes" id="UP000029223">
    <property type="component" value="Unassembled WGS sequence"/>
</dbReference>
<name>A0ABQ0JJN8_9VIBR</name>
<evidence type="ECO:0000259" key="3">
    <source>
        <dbReference type="PROSITE" id="PS50887"/>
    </source>
</evidence>
<dbReference type="Pfam" id="PF00990">
    <property type="entry name" value="GGDEF"/>
    <property type="match status" value="1"/>
</dbReference>
<reference evidence="5" key="1">
    <citation type="submission" date="2014-09" db="EMBL/GenBank/DDBJ databases">
        <title>Vibrio variabilis JCM 19239. (C206) whole genome shotgun sequence.</title>
        <authorList>
            <person name="Sawabe T."/>
            <person name="Meirelles P."/>
            <person name="Nakanishi M."/>
            <person name="Sayaka M."/>
            <person name="Hattori M."/>
            <person name="Ohkuma M."/>
        </authorList>
    </citation>
    <scope>NUCLEOTIDE SEQUENCE [LARGE SCALE GENOMIC DNA]</scope>
    <source>
        <strain evidence="5">JCM 19239</strain>
    </source>
</reference>
<dbReference type="EMBL" id="BBMS01000054">
    <property type="protein sequence ID" value="GAL28973.1"/>
    <property type="molecule type" value="Genomic_DNA"/>
</dbReference>
<dbReference type="InterPro" id="IPR043128">
    <property type="entry name" value="Rev_trsase/Diguanyl_cyclase"/>
</dbReference>
<keyword evidence="5" id="KW-1185">Reference proteome</keyword>
<proteinExistence type="predicted"/>
<dbReference type="SUPFAM" id="SSF55073">
    <property type="entry name" value="Nucleotide cyclase"/>
    <property type="match status" value="1"/>
</dbReference>